<keyword evidence="2" id="KW-1185">Reference proteome</keyword>
<organism evidence="1 2">
    <name type="scientific">Pistacia atlantica</name>
    <dbReference type="NCBI Taxonomy" id="434234"/>
    <lineage>
        <taxon>Eukaryota</taxon>
        <taxon>Viridiplantae</taxon>
        <taxon>Streptophyta</taxon>
        <taxon>Embryophyta</taxon>
        <taxon>Tracheophyta</taxon>
        <taxon>Spermatophyta</taxon>
        <taxon>Magnoliopsida</taxon>
        <taxon>eudicotyledons</taxon>
        <taxon>Gunneridae</taxon>
        <taxon>Pentapetalae</taxon>
        <taxon>rosids</taxon>
        <taxon>malvids</taxon>
        <taxon>Sapindales</taxon>
        <taxon>Anacardiaceae</taxon>
        <taxon>Pistacia</taxon>
    </lineage>
</organism>
<accession>A0ACC1BQ04</accession>
<comment type="caution">
    <text evidence="1">The sequence shown here is derived from an EMBL/GenBank/DDBJ whole genome shotgun (WGS) entry which is preliminary data.</text>
</comment>
<reference evidence="2" key="1">
    <citation type="journal article" date="2023" name="G3 (Bethesda)">
        <title>Genome assembly and association tests identify interacting loci associated with vigor, precocity, and sex in interspecific pistachio rootstocks.</title>
        <authorList>
            <person name="Palmer W."/>
            <person name="Jacygrad E."/>
            <person name="Sagayaradj S."/>
            <person name="Cavanaugh K."/>
            <person name="Han R."/>
            <person name="Bertier L."/>
            <person name="Beede B."/>
            <person name="Kafkas S."/>
            <person name="Golino D."/>
            <person name="Preece J."/>
            <person name="Michelmore R."/>
        </authorList>
    </citation>
    <scope>NUCLEOTIDE SEQUENCE [LARGE SCALE GENOMIC DNA]</scope>
</reference>
<dbReference type="Proteomes" id="UP001164250">
    <property type="component" value="Chromosome 3"/>
</dbReference>
<dbReference type="EMBL" id="CM047899">
    <property type="protein sequence ID" value="KAJ0101181.1"/>
    <property type="molecule type" value="Genomic_DNA"/>
</dbReference>
<protein>
    <submittedName>
        <fullName evidence="1">Uncharacterized protein</fullName>
    </submittedName>
</protein>
<evidence type="ECO:0000313" key="1">
    <source>
        <dbReference type="EMBL" id="KAJ0101181.1"/>
    </source>
</evidence>
<name>A0ACC1BQ04_9ROSI</name>
<gene>
    <name evidence="1" type="ORF">Patl1_05575</name>
</gene>
<proteinExistence type="predicted"/>
<evidence type="ECO:0000313" key="2">
    <source>
        <dbReference type="Proteomes" id="UP001164250"/>
    </source>
</evidence>
<sequence length="52" mass="5934">MVTRDFHIAKREEDIGYYAGFVGECIFYTSSLMMGFIHDWQSFDICLMGSGG</sequence>